<dbReference type="GO" id="GO:0006351">
    <property type="term" value="P:DNA-templated transcription"/>
    <property type="evidence" value="ECO:0007669"/>
    <property type="project" value="InterPro"/>
</dbReference>
<feature type="compositionally biased region" description="Polar residues" evidence="7">
    <location>
        <begin position="544"/>
        <end position="585"/>
    </location>
</feature>
<feature type="region of interest" description="Disordered" evidence="7">
    <location>
        <begin position="492"/>
        <end position="585"/>
    </location>
</feature>
<dbReference type="Pfam" id="PF04082">
    <property type="entry name" value="Fungal_trans"/>
    <property type="match status" value="1"/>
</dbReference>
<dbReference type="SMART" id="SM00906">
    <property type="entry name" value="Fungal_trans"/>
    <property type="match status" value="1"/>
</dbReference>
<dbReference type="GO" id="GO:0003677">
    <property type="term" value="F:DNA binding"/>
    <property type="evidence" value="ECO:0007669"/>
    <property type="project" value="UniProtKB-KW"/>
</dbReference>
<keyword evidence="2" id="KW-0862">Zinc</keyword>
<dbReference type="OrthoDB" id="2264294at2759"/>
<keyword evidence="5" id="KW-0804">Transcription</keyword>
<feature type="domain" description="Xylanolytic transcriptional activator regulatory" evidence="8">
    <location>
        <begin position="171"/>
        <end position="244"/>
    </location>
</feature>
<feature type="compositionally biased region" description="Polar residues" evidence="7">
    <location>
        <begin position="518"/>
        <end position="533"/>
    </location>
</feature>
<protein>
    <recommendedName>
        <fullName evidence="8">Xylanolytic transcriptional activator regulatory domain-containing protein</fullName>
    </recommendedName>
</protein>
<feature type="compositionally biased region" description="Low complexity" evidence="7">
    <location>
        <begin position="661"/>
        <end position="691"/>
    </location>
</feature>
<evidence type="ECO:0000256" key="6">
    <source>
        <dbReference type="ARBA" id="ARBA00023242"/>
    </source>
</evidence>
<feature type="compositionally biased region" description="Low complexity" evidence="7">
    <location>
        <begin position="741"/>
        <end position="754"/>
    </location>
</feature>
<evidence type="ECO:0000313" key="9">
    <source>
        <dbReference type="EMBL" id="ORX54549.1"/>
    </source>
</evidence>
<evidence type="ECO:0000256" key="7">
    <source>
        <dbReference type="SAM" id="MobiDB-lite"/>
    </source>
</evidence>
<evidence type="ECO:0000313" key="10">
    <source>
        <dbReference type="Proteomes" id="UP000242146"/>
    </source>
</evidence>
<keyword evidence="10" id="KW-1185">Reference proteome</keyword>
<evidence type="ECO:0000256" key="5">
    <source>
        <dbReference type="ARBA" id="ARBA00023163"/>
    </source>
</evidence>
<dbReference type="InterPro" id="IPR007219">
    <property type="entry name" value="XnlR_reg_dom"/>
</dbReference>
<dbReference type="PANTHER" id="PTHR31313">
    <property type="entry name" value="TY1 ENHANCER ACTIVATOR"/>
    <property type="match status" value="1"/>
</dbReference>
<evidence type="ECO:0000256" key="3">
    <source>
        <dbReference type="ARBA" id="ARBA00023015"/>
    </source>
</evidence>
<dbReference type="InterPro" id="IPR051615">
    <property type="entry name" value="Transcr_Regulatory_Elem"/>
</dbReference>
<evidence type="ECO:0000256" key="4">
    <source>
        <dbReference type="ARBA" id="ARBA00023125"/>
    </source>
</evidence>
<sequence length="760" mass="84786">MYQTSDEPQTRPPNVMLLEYLGRLKPDEPIDNIDQWIAKVSGIDKLASDRLLKIYFAYIHPGLPVVNKQLFLKQYRGLADDYPSAPLLSAMYGAAARYIETCSRFGDDVITQEHWADPQKNWQLPPGGSERLFDNLLAYVRGHYHPGIDIIQALVIAQNHRATMEGKVTGGWLINSAAIRMAQDLGLHRSSESWDIPESEKETRRRVWWAVYIMDKWTSASTGRPQTVFDEDCDEKYPSESASWEEVMDVDEDDDAPGPRFPSLDKAVAQKAKNERIPLYQPFVQLVKLSGILGRVLQGLYTPRAKKYSAEHGSDAIVSFLDKSLSEWRSALPPTLQLSGASARKLDTKGKTPLLSMSGLMYLSYCTLLILLHRPFIEDKGEKKSSVSSLNICISAATRCVDIAERMHYRDFLLVSWNFAIYHVFTASLIHIYSVSKSEDSEAIATATEYLIKSVRLVRRLSKLSFAASQIHLVLMRLMKMRNVTIDDDDLMLDNESEGPTSANASHAAGKKAEHPSHQGSANPSPSNTNMPLPTTHGHDDHYGNTSASSTPTSLTNGDWINGLYSSMQSDGPPSQGQTASSSVELDPTSLQKFGMTMEQMFTPIEQIQQQQPPPPQPPMPLASPSSFNVMPLASQPSFLFSLWNSPSSHQYGNIPGYATPSSSLSSPSQANNTTISNNTNISNNSPSMPQTMPPSQPVNYMFPMMDQSSFRYHPDNPFWSVPSSLEMNDWAAYLFPSQQQVVQTPQSPSQKQSWTNNWM</sequence>
<dbReference type="CDD" id="cd12148">
    <property type="entry name" value="fungal_TF_MHR"/>
    <property type="match status" value="1"/>
</dbReference>
<keyword evidence="6" id="KW-0539">Nucleus</keyword>
<dbReference type="Proteomes" id="UP000242146">
    <property type="component" value="Unassembled WGS sequence"/>
</dbReference>
<accession>A0A1X2GIL1</accession>
<dbReference type="GO" id="GO:0008270">
    <property type="term" value="F:zinc ion binding"/>
    <property type="evidence" value="ECO:0007669"/>
    <property type="project" value="InterPro"/>
</dbReference>
<evidence type="ECO:0000256" key="1">
    <source>
        <dbReference type="ARBA" id="ARBA00022723"/>
    </source>
</evidence>
<keyword evidence="3" id="KW-0805">Transcription regulation</keyword>
<name>A0A1X2GIL1_9FUNG</name>
<dbReference type="AlphaFoldDB" id="A0A1X2GIL1"/>
<keyword evidence="1" id="KW-0479">Metal-binding</keyword>
<comment type="caution">
    <text evidence="9">The sequence shown here is derived from an EMBL/GenBank/DDBJ whole genome shotgun (WGS) entry which is preliminary data.</text>
</comment>
<feature type="region of interest" description="Disordered" evidence="7">
    <location>
        <begin position="741"/>
        <end position="760"/>
    </location>
</feature>
<proteinExistence type="predicted"/>
<organism evidence="9 10">
    <name type="scientific">Hesseltinella vesiculosa</name>
    <dbReference type="NCBI Taxonomy" id="101127"/>
    <lineage>
        <taxon>Eukaryota</taxon>
        <taxon>Fungi</taxon>
        <taxon>Fungi incertae sedis</taxon>
        <taxon>Mucoromycota</taxon>
        <taxon>Mucoromycotina</taxon>
        <taxon>Mucoromycetes</taxon>
        <taxon>Mucorales</taxon>
        <taxon>Cunninghamellaceae</taxon>
        <taxon>Hesseltinella</taxon>
    </lineage>
</organism>
<reference evidence="9 10" key="1">
    <citation type="submission" date="2016-07" db="EMBL/GenBank/DDBJ databases">
        <title>Pervasive Adenine N6-methylation of Active Genes in Fungi.</title>
        <authorList>
            <consortium name="DOE Joint Genome Institute"/>
            <person name="Mondo S.J."/>
            <person name="Dannebaum R.O."/>
            <person name="Kuo R.C."/>
            <person name="Labutti K."/>
            <person name="Haridas S."/>
            <person name="Kuo A."/>
            <person name="Salamov A."/>
            <person name="Ahrendt S.R."/>
            <person name="Lipzen A."/>
            <person name="Sullivan W."/>
            <person name="Andreopoulos W.B."/>
            <person name="Clum A."/>
            <person name="Lindquist E."/>
            <person name="Daum C."/>
            <person name="Ramamoorthy G.K."/>
            <person name="Gryganskyi A."/>
            <person name="Culley D."/>
            <person name="Magnuson J.K."/>
            <person name="James T.Y."/>
            <person name="O'Malley M.A."/>
            <person name="Stajich J.E."/>
            <person name="Spatafora J.W."/>
            <person name="Visel A."/>
            <person name="Grigoriev I.V."/>
        </authorList>
    </citation>
    <scope>NUCLEOTIDE SEQUENCE [LARGE SCALE GENOMIC DNA]</scope>
    <source>
        <strain evidence="9 10">NRRL 3301</strain>
    </source>
</reference>
<gene>
    <name evidence="9" type="ORF">DM01DRAFT_1362876</name>
</gene>
<keyword evidence="4" id="KW-0238">DNA-binding</keyword>
<evidence type="ECO:0000256" key="2">
    <source>
        <dbReference type="ARBA" id="ARBA00022833"/>
    </source>
</evidence>
<dbReference type="STRING" id="101127.A0A1X2GIL1"/>
<feature type="region of interest" description="Disordered" evidence="7">
    <location>
        <begin position="660"/>
        <end position="693"/>
    </location>
</feature>
<dbReference type="EMBL" id="MCGT01000013">
    <property type="protein sequence ID" value="ORX54549.1"/>
    <property type="molecule type" value="Genomic_DNA"/>
</dbReference>
<dbReference type="PANTHER" id="PTHR31313:SF81">
    <property type="entry name" value="TY1 ENHANCER ACTIVATOR"/>
    <property type="match status" value="1"/>
</dbReference>
<evidence type="ECO:0000259" key="8">
    <source>
        <dbReference type="SMART" id="SM00906"/>
    </source>
</evidence>